<dbReference type="PANTHER" id="PTHR43214">
    <property type="entry name" value="TWO-COMPONENT RESPONSE REGULATOR"/>
    <property type="match status" value="1"/>
</dbReference>
<dbReference type="GO" id="GO:0003677">
    <property type="term" value="F:DNA binding"/>
    <property type="evidence" value="ECO:0007669"/>
    <property type="project" value="UniProtKB-KW"/>
</dbReference>
<name>A0A2A5B8W6_9GAMM</name>
<dbReference type="PROSITE" id="PS00622">
    <property type="entry name" value="HTH_LUXR_1"/>
    <property type="match status" value="1"/>
</dbReference>
<reference evidence="10" key="1">
    <citation type="submission" date="2017-08" db="EMBL/GenBank/DDBJ databases">
        <title>A dynamic microbial community with high functional redundancy inhabits the cold, oxic subseafloor aquifer.</title>
        <authorList>
            <person name="Tully B.J."/>
            <person name="Wheat C.G."/>
            <person name="Glazer B.T."/>
            <person name="Huber J.A."/>
        </authorList>
    </citation>
    <scope>NUCLEOTIDE SEQUENCE [LARGE SCALE GENOMIC DNA]</scope>
</reference>
<dbReference type="SUPFAM" id="SSF46894">
    <property type="entry name" value="C-terminal effector domain of the bipartite response regulators"/>
    <property type="match status" value="1"/>
</dbReference>
<dbReference type="AlphaFoldDB" id="A0A2A5B8W6"/>
<keyword evidence="5" id="KW-0804">Transcription</keyword>
<gene>
    <name evidence="9" type="ORF">COA96_02245</name>
</gene>
<protein>
    <recommendedName>
        <fullName evidence="11">DNA-binding response regulator</fullName>
    </recommendedName>
</protein>
<dbReference type="SMART" id="SM00421">
    <property type="entry name" value="HTH_LUXR"/>
    <property type="match status" value="1"/>
</dbReference>
<dbReference type="Gene3D" id="3.40.50.2300">
    <property type="match status" value="1"/>
</dbReference>
<comment type="caution">
    <text evidence="9">The sequence shown here is derived from an EMBL/GenBank/DDBJ whole genome shotgun (WGS) entry which is preliminary data.</text>
</comment>
<dbReference type="InterPro" id="IPR000792">
    <property type="entry name" value="Tscrpt_reg_LuxR_C"/>
</dbReference>
<dbReference type="PROSITE" id="PS50043">
    <property type="entry name" value="HTH_LUXR_2"/>
    <property type="match status" value="1"/>
</dbReference>
<dbReference type="InterPro" id="IPR016032">
    <property type="entry name" value="Sig_transdc_resp-reg_C-effctor"/>
</dbReference>
<evidence type="ECO:0000256" key="4">
    <source>
        <dbReference type="ARBA" id="ARBA00023125"/>
    </source>
</evidence>
<evidence type="ECO:0008006" key="11">
    <source>
        <dbReference type="Google" id="ProtNLM"/>
    </source>
</evidence>
<feature type="domain" description="HTH luxR-type" evidence="7">
    <location>
        <begin position="168"/>
        <end position="233"/>
    </location>
</feature>
<keyword evidence="2" id="KW-0902">Two-component regulatory system</keyword>
<evidence type="ECO:0000259" key="7">
    <source>
        <dbReference type="PROSITE" id="PS50043"/>
    </source>
</evidence>
<dbReference type="InterPro" id="IPR036388">
    <property type="entry name" value="WH-like_DNA-bd_sf"/>
</dbReference>
<accession>A0A2A5B8W6</accession>
<keyword evidence="1 6" id="KW-0597">Phosphoprotein</keyword>
<dbReference type="GO" id="GO:0000160">
    <property type="term" value="P:phosphorelay signal transduction system"/>
    <property type="evidence" value="ECO:0007669"/>
    <property type="project" value="UniProtKB-KW"/>
</dbReference>
<dbReference type="Proteomes" id="UP000218327">
    <property type="component" value="Unassembled WGS sequence"/>
</dbReference>
<dbReference type="InterPro" id="IPR039420">
    <property type="entry name" value="WalR-like"/>
</dbReference>
<dbReference type="CDD" id="cd06170">
    <property type="entry name" value="LuxR_C_like"/>
    <property type="match status" value="1"/>
</dbReference>
<evidence type="ECO:0000256" key="3">
    <source>
        <dbReference type="ARBA" id="ARBA00023015"/>
    </source>
</evidence>
<dbReference type="GO" id="GO:0006355">
    <property type="term" value="P:regulation of DNA-templated transcription"/>
    <property type="evidence" value="ECO:0007669"/>
    <property type="project" value="InterPro"/>
</dbReference>
<dbReference type="InterPro" id="IPR001789">
    <property type="entry name" value="Sig_transdc_resp-reg_receiver"/>
</dbReference>
<dbReference type="SMART" id="SM00448">
    <property type="entry name" value="REC"/>
    <property type="match status" value="1"/>
</dbReference>
<dbReference type="Pfam" id="PF00196">
    <property type="entry name" value="GerE"/>
    <property type="match status" value="1"/>
</dbReference>
<proteinExistence type="predicted"/>
<dbReference type="PANTHER" id="PTHR43214:SF3">
    <property type="entry name" value="RESPONSE REGULATOR UVRY"/>
    <property type="match status" value="1"/>
</dbReference>
<keyword evidence="4" id="KW-0238">DNA-binding</keyword>
<keyword evidence="3" id="KW-0805">Transcription regulation</keyword>
<dbReference type="InterPro" id="IPR011006">
    <property type="entry name" value="CheY-like_superfamily"/>
</dbReference>
<evidence type="ECO:0000256" key="5">
    <source>
        <dbReference type="ARBA" id="ARBA00023163"/>
    </source>
</evidence>
<dbReference type="InterPro" id="IPR058245">
    <property type="entry name" value="NreC/VraR/RcsB-like_REC"/>
</dbReference>
<evidence type="ECO:0000256" key="2">
    <source>
        <dbReference type="ARBA" id="ARBA00023012"/>
    </source>
</evidence>
<evidence type="ECO:0000259" key="8">
    <source>
        <dbReference type="PROSITE" id="PS50110"/>
    </source>
</evidence>
<feature type="domain" description="Response regulatory" evidence="8">
    <location>
        <begin position="10"/>
        <end position="145"/>
    </location>
</feature>
<dbReference type="PROSITE" id="PS50110">
    <property type="entry name" value="RESPONSE_REGULATORY"/>
    <property type="match status" value="1"/>
</dbReference>
<evidence type="ECO:0000313" key="10">
    <source>
        <dbReference type="Proteomes" id="UP000218327"/>
    </source>
</evidence>
<dbReference type="SUPFAM" id="SSF52172">
    <property type="entry name" value="CheY-like"/>
    <property type="match status" value="1"/>
</dbReference>
<dbReference type="Gene3D" id="1.10.10.10">
    <property type="entry name" value="Winged helix-like DNA-binding domain superfamily/Winged helix DNA-binding domain"/>
    <property type="match status" value="1"/>
</dbReference>
<evidence type="ECO:0000256" key="6">
    <source>
        <dbReference type="PROSITE-ProRule" id="PRU00169"/>
    </source>
</evidence>
<dbReference type="CDD" id="cd17535">
    <property type="entry name" value="REC_NarL-like"/>
    <property type="match status" value="1"/>
</dbReference>
<dbReference type="Pfam" id="PF00072">
    <property type="entry name" value="Response_reg"/>
    <property type="match status" value="1"/>
</dbReference>
<dbReference type="PRINTS" id="PR00038">
    <property type="entry name" value="HTHLUXR"/>
</dbReference>
<evidence type="ECO:0000313" key="9">
    <source>
        <dbReference type="EMBL" id="PCJ28003.1"/>
    </source>
</evidence>
<feature type="modified residue" description="4-aspartylphosphate" evidence="6">
    <location>
        <position position="80"/>
    </location>
</feature>
<sequence length="253" mass="27500">MQIVPLKKISILVVDDHVLIREGMARLLNDAPDIEIVGQLSSGEAVLEYLSGARSNSTGLQGGACFNSSSFQMPDIILLDARMPALGGTEISCAIMHHSPNCKIMAMSAEGSGIIPTQMLRSGARGFITKSISVEELLESVRTVAAGGRYVTASVAKCLAANPCGEEAGGLFDKLSQRELQISHMLTEGKKVSQISTNLNLSPKTVYSYRYRIFEKLAIRSDVELTLLAIKQWPSRVTAAHHWTEKPLSHNYQ</sequence>
<dbReference type="EMBL" id="NVVJ01000004">
    <property type="protein sequence ID" value="PCJ28003.1"/>
    <property type="molecule type" value="Genomic_DNA"/>
</dbReference>
<organism evidence="9 10">
    <name type="scientific">SAR86 cluster bacterium</name>
    <dbReference type="NCBI Taxonomy" id="2030880"/>
    <lineage>
        <taxon>Bacteria</taxon>
        <taxon>Pseudomonadati</taxon>
        <taxon>Pseudomonadota</taxon>
        <taxon>Gammaproteobacteria</taxon>
        <taxon>SAR86 cluster</taxon>
    </lineage>
</organism>
<evidence type="ECO:0000256" key="1">
    <source>
        <dbReference type="ARBA" id="ARBA00022553"/>
    </source>
</evidence>